<feature type="domain" description="Protein export membrane protein SecD/SecF C-terminal" evidence="15">
    <location>
        <begin position="648"/>
        <end position="819"/>
    </location>
</feature>
<dbReference type="Gene3D" id="3.30.70.3220">
    <property type="match status" value="1"/>
</dbReference>
<evidence type="ECO:0000256" key="9">
    <source>
        <dbReference type="ARBA" id="ARBA00059018"/>
    </source>
</evidence>
<dbReference type="InterPro" id="IPR005791">
    <property type="entry name" value="SecD"/>
</dbReference>
<keyword evidence="19" id="KW-1185">Reference proteome</keyword>
<dbReference type="RefSeq" id="WP_160628858.1">
    <property type="nucleotide sequence ID" value="NZ_CP047593.1"/>
</dbReference>
<feature type="transmembrane region" description="Helical" evidence="13">
    <location>
        <begin position="483"/>
        <end position="509"/>
    </location>
</feature>
<keyword evidence="2 13" id="KW-0813">Transport</keyword>
<evidence type="ECO:0000256" key="13">
    <source>
        <dbReference type="HAMAP-Rule" id="MF_01463"/>
    </source>
</evidence>
<feature type="transmembrane region" description="Helical" evidence="13">
    <location>
        <begin position="794"/>
        <end position="817"/>
    </location>
</feature>
<dbReference type="Pfam" id="PF07549">
    <property type="entry name" value="Sec_GG"/>
    <property type="match status" value="2"/>
</dbReference>
<name>A0A6P1MDK8_9BACT</name>
<evidence type="ECO:0000256" key="3">
    <source>
        <dbReference type="ARBA" id="ARBA00022475"/>
    </source>
</evidence>
<evidence type="ECO:0000259" key="15">
    <source>
        <dbReference type="Pfam" id="PF02355"/>
    </source>
</evidence>
<evidence type="ECO:0000259" key="17">
    <source>
        <dbReference type="Pfam" id="PF22599"/>
    </source>
</evidence>
<evidence type="ECO:0000256" key="6">
    <source>
        <dbReference type="ARBA" id="ARBA00022989"/>
    </source>
</evidence>
<comment type="subunit">
    <text evidence="13">Forms a complex with SecF. Part of the essential Sec protein translocation apparatus which comprises SecA, SecYEG and auxiliary proteins SecDF. Other proteins may also be involved.</text>
</comment>
<evidence type="ECO:0000256" key="2">
    <source>
        <dbReference type="ARBA" id="ARBA00022448"/>
    </source>
</evidence>
<evidence type="ECO:0000256" key="12">
    <source>
        <dbReference type="ARBA" id="ARBA00065973"/>
    </source>
</evidence>
<feature type="domain" description="SecDF P1 head subdomain" evidence="17">
    <location>
        <begin position="211"/>
        <end position="324"/>
    </location>
</feature>
<dbReference type="NCBIfam" id="TIGR01129">
    <property type="entry name" value="secD"/>
    <property type="match status" value="1"/>
</dbReference>
<dbReference type="InterPro" id="IPR048634">
    <property type="entry name" value="SecD_SecF_C"/>
</dbReference>
<evidence type="ECO:0000256" key="8">
    <source>
        <dbReference type="ARBA" id="ARBA00023136"/>
    </source>
</evidence>
<feature type="transmembrane region" description="Helical" evidence="13">
    <location>
        <begin position="346"/>
        <end position="365"/>
    </location>
</feature>
<evidence type="ECO:0000256" key="1">
    <source>
        <dbReference type="ARBA" id="ARBA00004651"/>
    </source>
</evidence>
<evidence type="ECO:0000256" key="11">
    <source>
        <dbReference type="ARBA" id="ARBA00061053"/>
    </source>
</evidence>
<comment type="function">
    <text evidence="9 13">Part of the Sec protein translocase complex. Interacts with the SecYEG preprotein conducting channel. SecDF uses the proton motive force (PMF) to complete protein translocation after the ATP-dependent function of SecA.</text>
</comment>
<feature type="transmembrane region" description="Helical" evidence="13">
    <location>
        <begin position="663"/>
        <end position="680"/>
    </location>
</feature>
<keyword evidence="7 13" id="KW-0811">Translocation</keyword>
<dbReference type="PANTHER" id="PTHR30081:SF1">
    <property type="entry name" value="PROTEIN TRANSLOCASE SUBUNIT SECD"/>
    <property type="match status" value="1"/>
</dbReference>
<keyword evidence="3 13" id="KW-1003">Cell membrane</keyword>
<comment type="similarity">
    <text evidence="11">In the N-terminal section; belongs to the SecD/SecF family. SecD subfamily.</text>
</comment>
<dbReference type="GO" id="GO:0006605">
    <property type="term" value="P:protein targeting"/>
    <property type="evidence" value="ECO:0007669"/>
    <property type="project" value="UniProtKB-UniRule"/>
</dbReference>
<evidence type="ECO:0000256" key="10">
    <source>
        <dbReference type="ARBA" id="ARBA00060856"/>
    </source>
</evidence>
<feature type="domain" description="Protein export membrane protein SecD/SecF C-terminal" evidence="15">
    <location>
        <begin position="326"/>
        <end position="500"/>
    </location>
</feature>
<dbReference type="KEGG" id="taer:GT409_09495"/>
<evidence type="ECO:0000256" key="14">
    <source>
        <dbReference type="HAMAP-Rule" id="MF_01464"/>
    </source>
</evidence>
<comment type="similarity">
    <text evidence="10">In the C-terminal section; belongs to the SecD/SecF family. SecF subfamily.</text>
</comment>
<feature type="domain" description="Protein translocase subunit SecDF P1" evidence="16">
    <location>
        <begin position="81"/>
        <end position="139"/>
    </location>
</feature>
<dbReference type="Gene3D" id="1.20.1640.10">
    <property type="entry name" value="Multidrug efflux transporter AcrB transmembrane domain"/>
    <property type="match status" value="2"/>
</dbReference>
<dbReference type="InterPro" id="IPR022646">
    <property type="entry name" value="SecD/SecF_CS"/>
</dbReference>
<dbReference type="Proteomes" id="UP000464954">
    <property type="component" value="Chromosome"/>
</dbReference>
<comment type="similarity">
    <text evidence="14">Belongs to the SecD/SecF family. SecF subfamily.</text>
</comment>
<dbReference type="FunFam" id="1.20.1640.10:FF:000024">
    <property type="entry name" value="Multifunctional fusion protein"/>
    <property type="match status" value="1"/>
</dbReference>
<dbReference type="InterPro" id="IPR048631">
    <property type="entry name" value="SecD_1st"/>
</dbReference>
<dbReference type="InterPro" id="IPR005665">
    <property type="entry name" value="SecF_bac"/>
</dbReference>
<dbReference type="PRINTS" id="PR01755">
    <property type="entry name" value="SECFTRNLCASE"/>
</dbReference>
<organism evidence="18 19">
    <name type="scientific">Tichowtungia aerotolerans</name>
    <dbReference type="NCBI Taxonomy" id="2697043"/>
    <lineage>
        <taxon>Bacteria</taxon>
        <taxon>Pseudomonadati</taxon>
        <taxon>Kiritimatiellota</taxon>
        <taxon>Tichowtungiia</taxon>
        <taxon>Tichowtungiales</taxon>
        <taxon>Tichowtungiaceae</taxon>
        <taxon>Tichowtungia</taxon>
    </lineage>
</organism>
<accession>A0A6P1MDK8</accession>
<comment type="subunit">
    <text evidence="12">Part of the essential Sec protein translocation apparatus which comprises SecA, SecYEG and auxiliary proteins SecDF-YajC and YidC.</text>
</comment>
<dbReference type="NCBIfam" id="TIGR00916">
    <property type="entry name" value="2A0604s01"/>
    <property type="match status" value="2"/>
</dbReference>
<comment type="subunit">
    <text evidence="14">Forms a complex with SecD. Part of the essential Sec protein translocation apparatus which comprises SecA, SecYEG and auxiliary proteins SecDF. Other proteins may also be involved.</text>
</comment>
<keyword evidence="8 13" id="KW-0472">Membrane</keyword>
<dbReference type="HAMAP" id="MF_01463_B">
    <property type="entry name" value="SecD_B"/>
    <property type="match status" value="1"/>
</dbReference>
<feature type="transmembrane region" description="Helical" evidence="13">
    <location>
        <begin position="409"/>
        <end position="433"/>
    </location>
</feature>
<evidence type="ECO:0000256" key="4">
    <source>
        <dbReference type="ARBA" id="ARBA00022692"/>
    </source>
</evidence>
<comment type="subcellular location">
    <subcellularLocation>
        <location evidence="1 13">Cell membrane</location>
        <topology evidence="1 13">Multi-pass membrane protein</topology>
    </subcellularLocation>
</comment>
<dbReference type="NCBIfam" id="TIGR00966">
    <property type="entry name" value="transloc_SecF"/>
    <property type="match status" value="1"/>
</dbReference>
<dbReference type="SUPFAM" id="SSF82866">
    <property type="entry name" value="Multidrug efflux transporter AcrB transmembrane domain"/>
    <property type="match status" value="2"/>
</dbReference>
<sequence>MKNTLWKWLLLAGVTAWSLALVHPFKDKVKLGLDLQGGASFTVQVDRSKVEELIKDENPEIGGSKLSAKVDKDVQTAKDVALEVIRNRVDGLGIAEPEIYPQTDTDNIIVRLPGIDSENIQEATDLIQRAAFLEFRLVHMDSDKWVSELFAERLAPPGYKIPDAAGGNYYILDRSAGKDIDTKDFGSFGFRGKAEFMLMKDSLRDGSTIYRPLYVEIRNQLPGTSLKDASAQYDMNNQPYISLSFDSKGADRFAQITASYSPNGENNQNNNEGRRLAVVMDGTLYSAPSIREPIYGGSAQITGQFSVEEAMKLANALRAGSLKAPLNIIQKSEVDPSLGSDSIQSGIRAVIFGGILVLVFMALYYRFAGVIADLSLLLVMILLPFGMWFASGIFGLFTSESGAQAGLPVLTLPGIAGIVLTIGMAVDANVLIFERIREELRSGKSVLGAITSGYSKAFSTIFDANVTTLLTAAILFWQGSGAIRGFAVTLSAGILVSMLMVLVFTRMFLETIADKAKLKTMKMLTIIKSGTNIDFVGKRIPAIIFSLILIVGTWGVFVMKGQDNFGIDFTGGTSYLFRFEQQPSVEQVREVLGNAGIADATIQYQRGFGEAGKTAEALEIKIGFEEGDAALTAMQTAFSGNGIIEAGEEKIGAQIGAELKKKGITAILVAMVGIIIYISIRFEFSFAVGAIIALLHDVLITVGIYCLCGRQLSLTIIAALLTIVGYSVNDTIVVFDRIREDIKLMKGKASYSEIANLSINQTLSRTLLTSLTTLLTVVMLVVVGGGAINDFAWALLIGVVVGTYSSIFIATPVVLLWHKEKKV</sequence>
<dbReference type="Pfam" id="PF02355">
    <property type="entry name" value="SecD_SecF_C"/>
    <property type="match status" value="2"/>
</dbReference>
<keyword evidence="4 13" id="KW-0812">Transmembrane</keyword>
<dbReference type="InterPro" id="IPR022645">
    <property type="entry name" value="SecD/SecF_bac"/>
</dbReference>
<feature type="transmembrane region" description="Helical" evidence="13">
    <location>
        <begin position="767"/>
        <end position="788"/>
    </location>
</feature>
<keyword evidence="5 13" id="KW-0653">Protein transport</keyword>
<feature type="transmembrane region" description="Helical" evidence="13">
    <location>
        <begin position="686"/>
        <end position="708"/>
    </location>
</feature>
<proteinExistence type="inferred from homology"/>
<keyword evidence="6 13" id="KW-1133">Transmembrane helix</keyword>
<reference evidence="18 19" key="1">
    <citation type="submission" date="2020-01" db="EMBL/GenBank/DDBJ databases">
        <title>Ponticoccus aerotolerans gen. nov., sp. nov., an anaerobic bacterium and proposal of Ponticoccusceae fam. nov., Ponticoccusles ord. nov. and Ponticoccuse classis nov. in the phylum Kiritimatiellaeota.</title>
        <authorList>
            <person name="Zhou L.Y."/>
            <person name="Du Z.J."/>
        </authorList>
    </citation>
    <scope>NUCLEOTIDE SEQUENCE [LARGE SCALE GENOMIC DNA]</scope>
    <source>
        <strain evidence="18 19">S-5007</strain>
    </source>
</reference>
<dbReference type="GO" id="GO:0015450">
    <property type="term" value="F:protein-transporting ATPase activity"/>
    <property type="evidence" value="ECO:0007669"/>
    <property type="project" value="InterPro"/>
</dbReference>
<dbReference type="Gene3D" id="3.30.1360.200">
    <property type="match status" value="1"/>
</dbReference>
<dbReference type="InterPro" id="IPR055344">
    <property type="entry name" value="SecD_SecF_C_bact"/>
</dbReference>
<comment type="similarity">
    <text evidence="13">Belongs to the SecD/SecF family. SecD subfamily.</text>
</comment>
<feature type="transmembrane region" description="Helical" evidence="13">
    <location>
        <begin position="377"/>
        <end position="397"/>
    </location>
</feature>
<dbReference type="Pfam" id="PF22599">
    <property type="entry name" value="SecDF_P1_head"/>
    <property type="match status" value="1"/>
</dbReference>
<gene>
    <name evidence="13 18" type="primary">secD</name>
    <name evidence="14" type="synonym">secF</name>
    <name evidence="18" type="ORF">GT409_09495</name>
</gene>
<evidence type="ECO:0000313" key="19">
    <source>
        <dbReference type="Proteomes" id="UP000464954"/>
    </source>
</evidence>
<evidence type="ECO:0000259" key="16">
    <source>
        <dbReference type="Pfam" id="PF21760"/>
    </source>
</evidence>
<evidence type="ECO:0000256" key="5">
    <source>
        <dbReference type="ARBA" id="ARBA00022927"/>
    </source>
</evidence>
<dbReference type="GO" id="GO:0065002">
    <property type="term" value="P:intracellular protein transmembrane transport"/>
    <property type="evidence" value="ECO:0007669"/>
    <property type="project" value="UniProtKB-UniRule"/>
</dbReference>
<dbReference type="HAMAP" id="MF_01464_B">
    <property type="entry name" value="SecF_B"/>
    <property type="match status" value="1"/>
</dbReference>
<dbReference type="EMBL" id="CP047593">
    <property type="protein sequence ID" value="QHI69676.1"/>
    <property type="molecule type" value="Genomic_DNA"/>
</dbReference>
<dbReference type="InterPro" id="IPR054384">
    <property type="entry name" value="SecDF_P1_head"/>
</dbReference>
<dbReference type="PANTHER" id="PTHR30081">
    <property type="entry name" value="PROTEIN-EXPORT MEMBRANE PROTEIN SEC"/>
    <property type="match status" value="1"/>
</dbReference>
<dbReference type="GO" id="GO:0005886">
    <property type="term" value="C:plasma membrane"/>
    <property type="evidence" value="ECO:0007669"/>
    <property type="project" value="UniProtKB-SubCell"/>
</dbReference>
<evidence type="ECO:0000256" key="7">
    <source>
        <dbReference type="ARBA" id="ARBA00023010"/>
    </source>
</evidence>
<evidence type="ECO:0000313" key="18">
    <source>
        <dbReference type="EMBL" id="QHI69676.1"/>
    </source>
</evidence>
<dbReference type="AlphaFoldDB" id="A0A6P1MDK8"/>
<protein>
    <recommendedName>
        <fullName evidence="13 14">Multifunctional fusion protein</fullName>
    </recommendedName>
    <domain>
        <recommendedName>
            <fullName evidence="13">Protein translocase subunit SecD</fullName>
        </recommendedName>
    </domain>
    <domain>
        <recommendedName>
            <fullName evidence="14">Protein-export membrane protein SecF</fullName>
        </recommendedName>
    </domain>
</protein>
<dbReference type="Pfam" id="PF21760">
    <property type="entry name" value="SecD_1st"/>
    <property type="match status" value="1"/>
</dbReference>
<dbReference type="GO" id="GO:0043952">
    <property type="term" value="P:protein transport by the Sec complex"/>
    <property type="evidence" value="ECO:0007669"/>
    <property type="project" value="UniProtKB-UniRule"/>
</dbReference>
<dbReference type="InterPro" id="IPR022813">
    <property type="entry name" value="SecD/SecF_arch_bac"/>
</dbReference>
<comment type="caution">
    <text evidence="13">Lacks conserved residue(s) required for the propagation of feature annotation.</text>
</comment>